<feature type="transmembrane region" description="Helical" evidence="7">
    <location>
        <begin position="195"/>
        <end position="217"/>
    </location>
</feature>
<dbReference type="InterPro" id="IPR000515">
    <property type="entry name" value="MetI-like"/>
</dbReference>
<dbReference type="RefSeq" id="WP_172725970.1">
    <property type="nucleotide sequence ID" value="NZ_WMZN01000005.1"/>
</dbReference>
<dbReference type="AlphaFoldDB" id="A0A6L6LTR9"/>
<dbReference type="PANTHER" id="PTHR43744">
    <property type="entry name" value="ABC TRANSPORTER PERMEASE PROTEIN MG189-RELATED-RELATED"/>
    <property type="match status" value="1"/>
</dbReference>
<dbReference type="SUPFAM" id="SSF161098">
    <property type="entry name" value="MetI-like"/>
    <property type="match status" value="1"/>
</dbReference>
<dbReference type="Pfam" id="PF00528">
    <property type="entry name" value="BPD_transp_1"/>
    <property type="match status" value="1"/>
</dbReference>
<evidence type="ECO:0000256" key="5">
    <source>
        <dbReference type="ARBA" id="ARBA00022989"/>
    </source>
</evidence>
<comment type="subcellular location">
    <subcellularLocation>
        <location evidence="1 7">Cell membrane</location>
        <topology evidence="1 7">Multi-pass membrane protein</topology>
    </subcellularLocation>
</comment>
<keyword evidence="5 7" id="KW-1133">Transmembrane helix</keyword>
<dbReference type="GO" id="GO:0055085">
    <property type="term" value="P:transmembrane transport"/>
    <property type="evidence" value="ECO:0007669"/>
    <property type="project" value="InterPro"/>
</dbReference>
<reference evidence="9 10" key="1">
    <citation type="journal article" date="2019" name="Nat. Med.">
        <title>A library of human gut bacterial isolates paired with longitudinal multiomics data enables mechanistic microbiome research.</title>
        <authorList>
            <person name="Poyet M."/>
            <person name="Groussin M."/>
            <person name="Gibbons S.M."/>
            <person name="Avila-Pacheco J."/>
            <person name="Jiang X."/>
            <person name="Kearney S.M."/>
            <person name="Perrotta A.R."/>
            <person name="Berdy B."/>
            <person name="Zhao S."/>
            <person name="Lieberman T.D."/>
            <person name="Swanson P.K."/>
            <person name="Smith M."/>
            <person name="Roesemann S."/>
            <person name="Alexander J.E."/>
            <person name="Rich S.A."/>
            <person name="Livny J."/>
            <person name="Vlamakis H."/>
            <person name="Clish C."/>
            <person name="Bullock K."/>
            <person name="Deik A."/>
            <person name="Scott J."/>
            <person name="Pierce K.A."/>
            <person name="Xavier R.J."/>
            <person name="Alm E.J."/>
        </authorList>
    </citation>
    <scope>NUCLEOTIDE SEQUENCE [LARGE SCALE GENOMIC DNA]</scope>
    <source>
        <strain evidence="9 10">BIOML-A4</strain>
    </source>
</reference>
<protein>
    <submittedName>
        <fullName evidence="9">ABC transporter permease subunit</fullName>
    </submittedName>
</protein>
<feature type="transmembrane region" description="Helical" evidence="7">
    <location>
        <begin position="91"/>
        <end position="112"/>
    </location>
</feature>
<feature type="transmembrane region" description="Helical" evidence="7">
    <location>
        <begin position="150"/>
        <end position="174"/>
    </location>
</feature>
<keyword evidence="6 7" id="KW-0472">Membrane</keyword>
<sequence>MLNTKKKPLYREKGIPLSGSEKFLSGFAYAAMALLSLVAILPCLHVISKAVSNGPDVTAGNVYFWPVGFQLETVKYVLTQTSFFTALKNSLIVTGAGTLLSLFTTITTAYPLSKPSFKGRRVVSLLYVVSMVFYGGMIPAYMVVRSLGLLDTYAACILPFAIVQFNMFIVKNYFESLPESVEESARIDGAGDLRTLVSIVCPMSKPVIATIGLLYAINYWNNYFHAMMYTKSSNMYTLQVYLYNIISNSQAVAENLASGSFMLNITSEGMVAAAVTLSIIPIVALYPFVARFMVQGITIGSVKG</sequence>
<evidence type="ECO:0000256" key="4">
    <source>
        <dbReference type="ARBA" id="ARBA00022692"/>
    </source>
</evidence>
<name>A0A6L6LTR9_9FIRM</name>
<keyword evidence="3" id="KW-1003">Cell membrane</keyword>
<feature type="transmembrane region" description="Helical" evidence="7">
    <location>
        <begin position="124"/>
        <end position="144"/>
    </location>
</feature>
<keyword evidence="2 7" id="KW-0813">Transport</keyword>
<evidence type="ECO:0000313" key="9">
    <source>
        <dbReference type="EMBL" id="MTS27204.1"/>
    </source>
</evidence>
<dbReference type="EMBL" id="WMZU01000010">
    <property type="protein sequence ID" value="MTS27204.1"/>
    <property type="molecule type" value="Genomic_DNA"/>
</dbReference>
<feature type="transmembrane region" description="Helical" evidence="7">
    <location>
        <begin position="27"/>
        <end position="47"/>
    </location>
</feature>
<feature type="transmembrane region" description="Helical" evidence="7">
    <location>
        <begin position="270"/>
        <end position="289"/>
    </location>
</feature>
<keyword evidence="4 7" id="KW-0812">Transmembrane</keyword>
<accession>A0A6L6LTR9</accession>
<evidence type="ECO:0000313" key="10">
    <source>
        <dbReference type="Proteomes" id="UP000472755"/>
    </source>
</evidence>
<dbReference type="Gene3D" id="1.10.3720.10">
    <property type="entry name" value="MetI-like"/>
    <property type="match status" value="1"/>
</dbReference>
<evidence type="ECO:0000256" key="7">
    <source>
        <dbReference type="RuleBase" id="RU363032"/>
    </source>
</evidence>
<dbReference type="CDD" id="cd06261">
    <property type="entry name" value="TM_PBP2"/>
    <property type="match status" value="1"/>
</dbReference>
<comment type="similarity">
    <text evidence="7">Belongs to the binding-protein-dependent transport system permease family.</text>
</comment>
<evidence type="ECO:0000256" key="3">
    <source>
        <dbReference type="ARBA" id="ARBA00022475"/>
    </source>
</evidence>
<comment type="caution">
    <text evidence="9">The sequence shown here is derived from an EMBL/GenBank/DDBJ whole genome shotgun (WGS) entry which is preliminary data.</text>
</comment>
<evidence type="ECO:0000256" key="2">
    <source>
        <dbReference type="ARBA" id="ARBA00022448"/>
    </source>
</evidence>
<organism evidence="9 10">
    <name type="scientific">Ruthenibacterium lactatiformans</name>
    <dbReference type="NCBI Taxonomy" id="1550024"/>
    <lineage>
        <taxon>Bacteria</taxon>
        <taxon>Bacillati</taxon>
        <taxon>Bacillota</taxon>
        <taxon>Clostridia</taxon>
        <taxon>Eubacteriales</taxon>
        <taxon>Oscillospiraceae</taxon>
        <taxon>Ruthenibacterium</taxon>
    </lineage>
</organism>
<feature type="domain" description="ABC transmembrane type-1" evidence="8">
    <location>
        <begin position="87"/>
        <end position="289"/>
    </location>
</feature>
<evidence type="ECO:0000259" key="8">
    <source>
        <dbReference type="PROSITE" id="PS50928"/>
    </source>
</evidence>
<evidence type="ECO:0000256" key="6">
    <source>
        <dbReference type="ARBA" id="ARBA00023136"/>
    </source>
</evidence>
<proteinExistence type="inferred from homology"/>
<dbReference type="PROSITE" id="PS50928">
    <property type="entry name" value="ABC_TM1"/>
    <property type="match status" value="1"/>
</dbReference>
<dbReference type="PANTHER" id="PTHR43744:SF9">
    <property type="entry name" value="POLYGALACTURONAN_RHAMNOGALACTURONAN TRANSPORT SYSTEM PERMEASE PROTEIN YTCP"/>
    <property type="match status" value="1"/>
</dbReference>
<dbReference type="Proteomes" id="UP000472755">
    <property type="component" value="Unassembled WGS sequence"/>
</dbReference>
<dbReference type="InterPro" id="IPR035906">
    <property type="entry name" value="MetI-like_sf"/>
</dbReference>
<evidence type="ECO:0000256" key="1">
    <source>
        <dbReference type="ARBA" id="ARBA00004651"/>
    </source>
</evidence>
<dbReference type="GO" id="GO:0005886">
    <property type="term" value="C:plasma membrane"/>
    <property type="evidence" value="ECO:0007669"/>
    <property type="project" value="UniProtKB-SubCell"/>
</dbReference>
<gene>
    <name evidence="9" type="ORF">GMD59_07870</name>
</gene>